<protein>
    <submittedName>
        <fullName evidence="1">Uncharacterized protein</fullName>
    </submittedName>
</protein>
<organism evidence="1 2">
    <name type="scientific">Halophage HF1</name>
    <dbReference type="NCBI Taxonomy" id="2847106"/>
    <lineage>
        <taxon>Viruses</taxon>
        <taxon>Duplodnaviria</taxon>
        <taxon>Heunggongvirae</taxon>
        <taxon>Uroviricota</taxon>
        <taxon>Caudoviricetes</taxon>
        <taxon>Thumleimavirales</taxon>
        <taxon>Hafunaviridae</taxon>
        <taxon>Haloferacalesvirus</taxon>
        <taxon>Haloferacalesvirus moolapense</taxon>
        <taxon>Haloferacalesvirus HF1</taxon>
    </lineage>
</organism>
<dbReference type="KEGG" id="vg:1733855"/>
<accession>Q7TDJ7</accession>
<name>Q7TDJ7_9CAUD</name>
<keyword evidence="2" id="KW-1185">Reference proteome</keyword>
<evidence type="ECO:0000313" key="1">
    <source>
        <dbReference type="EMBL" id="AAO61344.1"/>
    </source>
</evidence>
<dbReference type="RefSeq" id="NP_861633.1">
    <property type="nucleotide sequence ID" value="NC_004927.2"/>
</dbReference>
<gene>
    <name evidence="1" type="ORF">HfxHF1_325</name>
</gene>
<dbReference type="EMBL" id="AY190604">
    <property type="protein sequence ID" value="AAO61344.1"/>
    <property type="molecule type" value="Genomic_DNA"/>
</dbReference>
<sequence>MSDESERWTFARMMWHEVPDEKKKELKSE</sequence>
<reference evidence="1 2" key="1">
    <citation type="journal article" date="2004" name="J. Bacteriol.">
        <title>Haloviruses HF1 and HF2: evidence for a recent and large recombination event.</title>
        <authorList>
            <person name="Tang S.L."/>
            <person name="Nuttall S."/>
            <person name="Dyall-Smith M."/>
        </authorList>
    </citation>
    <scope>NUCLEOTIDE SEQUENCE [LARGE SCALE GENOMIC DNA]</scope>
</reference>
<proteinExistence type="predicted"/>
<dbReference type="GeneID" id="1733855"/>
<evidence type="ECO:0000313" key="2">
    <source>
        <dbReference type="Proteomes" id="UP000001309"/>
    </source>
</evidence>
<dbReference type="Proteomes" id="UP000001309">
    <property type="component" value="Segment"/>
</dbReference>